<dbReference type="PANTHER" id="PTHR11017:SF292">
    <property type="entry name" value="AAA+ ATPASE DOMAIN-CONTAINING PROTEIN"/>
    <property type="match status" value="1"/>
</dbReference>
<dbReference type="SUPFAM" id="SSF46785">
    <property type="entry name" value="Winged helix' DNA-binding domain"/>
    <property type="match status" value="1"/>
</dbReference>
<accession>A0A059C7X3</accession>
<evidence type="ECO:0000256" key="2">
    <source>
        <dbReference type="ARBA" id="ARBA00022821"/>
    </source>
</evidence>
<evidence type="ECO:0000256" key="1">
    <source>
        <dbReference type="ARBA" id="ARBA00022737"/>
    </source>
</evidence>
<sequence length="714" mass="80925">MHEKVTLHKLAKTPEHYQSVLKISFDGLDDNEKEIFLDIACFFKGNEREYIQEILDSCDFNTTIGIEILIERSLIKDDGGYLQMHDLVQLMGMNIVKQECRDDPRKCSRLWLLEDVEDIFYHNTVKVVYGADAVKAIVLDLSLPEAIIISPDAFTNMKKLRILILHGVHISSQAQILLPNELRWLEWPNAPNLEFVSSPNKLMTLDVPSSHIRQLGGNSPNFRKLKSIDFSGCKSLVSIPDLSSAPTMEELTIDGCESLVEVHPSVGDLVKLKVLSVICCSNLINFPNTLRTKSLQILHLFRCYKLEKFPDIDGKMEHLKELRLFDTAIKELPASIENLVSVKLIDLSYCENLMRLPSQIYELKNLEHFYLMGCSNLITFPKNMEDSTNLDGRRGFRRLMLLTLKRCNLSEVEFLESFSSFPELQSLELDYNKFADLPRCINKYYRLNFLGVKGCELLQEIPQLPPNVSKLSADGCKSLQKLPDLGQLSHINLVRLSSCCELFRKGVDMDDVATASLLEKLPKMIGHVDICLIGREMPKWILPCEEDSISFMIPQELYGEFKGVALCFVLGAEEGKVVNATCMWWNVGAIGLGNAKLNLRELNLASSNPCKASRNHAALNEALPVSVNPASFMKLPSHDQPWLSLSCPNRENTKAQRHQVIPCDEPFLILMIYNVLTTFKSKIKRMTPTFAKYATQNVKKHEAMLGYYSSKILG</sequence>
<keyword evidence="1" id="KW-0677">Repeat</keyword>
<dbReference type="InterPro" id="IPR058546">
    <property type="entry name" value="RPS4B/Roq1-like_LRR"/>
</dbReference>
<dbReference type="Gene3D" id="3.80.10.10">
    <property type="entry name" value="Ribonuclease Inhibitor"/>
    <property type="match status" value="2"/>
</dbReference>
<dbReference type="EMBL" id="KK198757">
    <property type="protein sequence ID" value="KCW74563.1"/>
    <property type="molecule type" value="Genomic_DNA"/>
</dbReference>
<dbReference type="Pfam" id="PF23282">
    <property type="entry name" value="WHD_ROQ1"/>
    <property type="match status" value="1"/>
</dbReference>
<keyword evidence="2" id="KW-0611">Plant defense</keyword>
<evidence type="ECO:0000259" key="4">
    <source>
        <dbReference type="Pfam" id="PF23286"/>
    </source>
</evidence>
<feature type="domain" description="Disease resistance protein RPS4B/Roq1-like leucine-rich repeats" evidence="4">
    <location>
        <begin position="294"/>
        <end position="487"/>
    </location>
</feature>
<dbReference type="InterPro" id="IPR036390">
    <property type="entry name" value="WH_DNA-bd_sf"/>
</dbReference>
<dbReference type="InterPro" id="IPR032675">
    <property type="entry name" value="LRR_dom_sf"/>
</dbReference>
<dbReference type="PANTHER" id="PTHR11017">
    <property type="entry name" value="LEUCINE-RICH REPEAT-CONTAINING PROTEIN"/>
    <property type="match status" value="1"/>
</dbReference>
<proteinExistence type="predicted"/>
<dbReference type="InterPro" id="IPR058192">
    <property type="entry name" value="WHD_ROQ1-like"/>
</dbReference>
<protein>
    <recommendedName>
        <fullName evidence="6">NB-ARC domain-containing protein</fullName>
    </recommendedName>
</protein>
<dbReference type="InParanoid" id="A0A059C7X3"/>
<organism evidence="5">
    <name type="scientific">Eucalyptus grandis</name>
    <name type="common">Flooded gum</name>
    <dbReference type="NCBI Taxonomy" id="71139"/>
    <lineage>
        <taxon>Eukaryota</taxon>
        <taxon>Viridiplantae</taxon>
        <taxon>Streptophyta</taxon>
        <taxon>Embryophyta</taxon>
        <taxon>Tracheophyta</taxon>
        <taxon>Spermatophyta</taxon>
        <taxon>Magnoliopsida</taxon>
        <taxon>eudicotyledons</taxon>
        <taxon>Gunneridae</taxon>
        <taxon>Pentapetalae</taxon>
        <taxon>rosids</taxon>
        <taxon>malvids</taxon>
        <taxon>Myrtales</taxon>
        <taxon>Myrtaceae</taxon>
        <taxon>Myrtoideae</taxon>
        <taxon>Eucalypteae</taxon>
        <taxon>Eucalyptus</taxon>
    </lineage>
</organism>
<dbReference type="Gramene" id="KCW74563">
    <property type="protein sequence ID" value="KCW74563"/>
    <property type="gene ID" value="EUGRSUZ_E03278"/>
</dbReference>
<evidence type="ECO:0000259" key="3">
    <source>
        <dbReference type="Pfam" id="PF23282"/>
    </source>
</evidence>
<dbReference type="GO" id="GO:0006952">
    <property type="term" value="P:defense response"/>
    <property type="evidence" value="ECO:0007669"/>
    <property type="project" value="InterPro"/>
</dbReference>
<dbReference type="AlphaFoldDB" id="A0A059C7X3"/>
<evidence type="ECO:0000313" key="5">
    <source>
        <dbReference type="EMBL" id="KCW74563.1"/>
    </source>
</evidence>
<feature type="domain" description="Disease resistance protein Roq1-like winged-helix" evidence="3">
    <location>
        <begin position="30"/>
        <end position="98"/>
    </location>
</feature>
<reference evidence="5" key="1">
    <citation type="submission" date="2013-07" db="EMBL/GenBank/DDBJ databases">
        <title>The genome of Eucalyptus grandis.</title>
        <authorList>
            <person name="Schmutz J."/>
            <person name="Hayes R."/>
            <person name="Myburg A."/>
            <person name="Tuskan G."/>
            <person name="Grattapaglia D."/>
            <person name="Rokhsar D.S."/>
        </authorList>
    </citation>
    <scope>NUCLEOTIDE SEQUENCE</scope>
    <source>
        <tissue evidence="5">Leaf extractions</tissue>
    </source>
</reference>
<dbReference type="SUPFAM" id="SSF52058">
    <property type="entry name" value="L domain-like"/>
    <property type="match status" value="1"/>
</dbReference>
<dbReference type="InterPro" id="IPR044974">
    <property type="entry name" value="Disease_R_plants"/>
</dbReference>
<dbReference type="Pfam" id="PF23286">
    <property type="entry name" value="LRR_13"/>
    <property type="match status" value="1"/>
</dbReference>
<name>A0A059C7X3_EUCGR</name>
<gene>
    <name evidence="5" type="ORF">EUGRSUZ_E03278</name>
</gene>
<evidence type="ECO:0008006" key="6">
    <source>
        <dbReference type="Google" id="ProtNLM"/>
    </source>
</evidence>